<dbReference type="RefSeq" id="WP_259963373.1">
    <property type="nucleotide sequence ID" value="NZ_JAOAMV010000030.1"/>
</dbReference>
<gene>
    <name evidence="1" type="ORF">N0B51_14825</name>
</gene>
<dbReference type="Pfam" id="PF12710">
    <property type="entry name" value="HAD"/>
    <property type="match status" value="1"/>
</dbReference>
<dbReference type="Gene3D" id="1.20.1440.100">
    <property type="entry name" value="SG protein - dephosphorylation function"/>
    <property type="match status" value="1"/>
</dbReference>
<dbReference type="InterPro" id="IPR036412">
    <property type="entry name" value="HAD-like_sf"/>
</dbReference>
<feature type="non-terminal residue" evidence="1">
    <location>
        <position position="1"/>
    </location>
</feature>
<dbReference type="AlphaFoldDB" id="A0A9X3ALS0"/>
<keyword evidence="2" id="KW-1185">Reference proteome</keyword>
<dbReference type="NCBIfam" id="TIGR01488">
    <property type="entry name" value="HAD-SF-IB"/>
    <property type="match status" value="1"/>
</dbReference>
<reference evidence="1" key="1">
    <citation type="submission" date="2022-09" db="EMBL/GenBank/DDBJ databases">
        <title>The genome sequence of Tsuneonella sp. YG55.</title>
        <authorList>
            <person name="Liu Y."/>
        </authorList>
    </citation>
    <scope>NUCLEOTIDE SEQUENCE</scope>
    <source>
        <strain evidence="1">YG55</strain>
    </source>
</reference>
<dbReference type="Proteomes" id="UP001142648">
    <property type="component" value="Unassembled WGS sequence"/>
</dbReference>
<comment type="caution">
    <text evidence="1">The sequence shown here is derived from an EMBL/GenBank/DDBJ whole genome shotgun (WGS) entry which is preliminary data.</text>
</comment>
<dbReference type="SUPFAM" id="SSF56784">
    <property type="entry name" value="HAD-like"/>
    <property type="match status" value="1"/>
</dbReference>
<name>A0A9X3ALS0_9SPHN</name>
<dbReference type="EMBL" id="JAOAMV010000030">
    <property type="protein sequence ID" value="MCT2560254.1"/>
    <property type="molecule type" value="Genomic_DNA"/>
</dbReference>
<dbReference type="Gene3D" id="3.40.50.1000">
    <property type="entry name" value="HAD superfamily/HAD-like"/>
    <property type="match status" value="1"/>
</dbReference>
<sequence length="215" mass="23756">MRIAIYDLDKTLTRRATYTPFLHFAALRVVPWRLAFSPAWIASMIGYKLGLFGRETLKERGMRMMVGPVGVQRLEVVGRDFAAHVVKGSGFYPGAVRLLEEDRAGGARIIVATAAFEFYAREIASHLQIGTVIGTHWDGQHIVGGNCYGEAKKARVLAWMQEQGIDPEDAEIRFVSDSFADAPLLDLASDPIFVTGSSAKAQKARARGWRVMNLS</sequence>
<protein>
    <submittedName>
        <fullName evidence="1">HAD-IB family phosphatase</fullName>
    </submittedName>
</protein>
<proteinExistence type="predicted"/>
<evidence type="ECO:0000313" key="2">
    <source>
        <dbReference type="Proteomes" id="UP001142648"/>
    </source>
</evidence>
<organism evidence="1 2">
    <name type="scientific">Tsuneonella litorea</name>
    <dbReference type="NCBI Taxonomy" id="2976475"/>
    <lineage>
        <taxon>Bacteria</taxon>
        <taxon>Pseudomonadati</taxon>
        <taxon>Pseudomonadota</taxon>
        <taxon>Alphaproteobacteria</taxon>
        <taxon>Sphingomonadales</taxon>
        <taxon>Erythrobacteraceae</taxon>
        <taxon>Tsuneonella</taxon>
    </lineage>
</organism>
<evidence type="ECO:0000313" key="1">
    <source>
        <dbReference type="EMBL" id="MCT2560254.1"/>
    </source>
</evidence>
<accession>A0A9X3ALS0</accession>
<dbReference type="InterPro" id="IPR023214">
    <property type="entry name" value="HAD_sf"/>
</dbReference>
<feature type="non-terminal residue" evidence="1">
    <location>
        <position position="215"/>
    </location>
</feature>